<organism evidence="13 14">
    <name type="scientific">Succiniclasticum ruminis</name>
    <dbReference type="NCBI Taxonomy" id="40841"/>
    <lineage>
        <taxon>Bacteria</taxon>
        <taxon>Bacillati</taxon>
        <taxon>Bacillota</taxon>
        <taxon>Negativicutes</taxon>
        <taxon>Acidaminococcales</taxon>
        <taxon>Acidaminococcaceae</taxon>
        <taxon>Succiniclasticum</taxon>
    </lineage>
</organism>
<keyword evidence="5 9" id="KW-0547">Nucleotide-binding</keyword>
<dbReference type="InterPro" id="IPR006073">
    <property type="entry name" value="GTP-bd"/>
</dbReference>
<evidence type="ECO:0000256" key="2">
    <source>
        <dbReference type="ARBA" id="ARBA00020953"/>
    </source>
</evidence>
<keyword evidence="6 9" id="KW-0342">GTP-binding</keyword>
<dbReference type="FunFam" id="3.40.50.300:FF:000040">
    <property type="entry name" value="GTPase Der"/>
    <property type="match status" value="1"/>
</dbReference>
<feature type="binding site" evidence="9">
    <location>
        <begin position="10"/>
        <end position="17"/>
    </location>
    <ligand>
        <name>GTP</name>
        <dbReference type="ChEBI" id="CHEBI:37565"/>
        <label>1</label>
    </ligand>
</feature>
<name>A0A1G6P2R1_9FIRM</name>
<dbReference type="InterPro" id="IPR031166">
    <property type="entry name" value="G_ENGA"/>
</dbReference>
<reference evidence="14" key="1">
    <citation type="submission" date="2016-10" db="EMBL/GenBank/DDBJ databases">
        <authorList>
            <person name="Varghese N."/>
            <person name="Submissions S."/>
        </authorList>
    </citation>
    <scope>NUCLEOTIDE SEQUENCE [LARGE SCALE GENOMIC DNA]</scope>
    <source>
        <strain evidence="14">DSM 11005</strain>
    </source>
</reference>
<evidence type="ECO:0000256" key="4">
    <source>
        <dbReference type="ARBA" id="ARBA00022737"/>
    </source>
</evidence>
<feature type="binding site" evidence="9">
    <location>
        <begin position="185"/>
        <end position="192"/>
    </location>
    <ligand>
        <name>GTP</name>
        <dbReference type="ChEBI" id="CHEBI:37565"/>
        <label>2</label>
    </ligand>
</feature>
<dbReference type="FunFam" id="3.40.50.300:FF:000057">
    <property type="entry name" value="GTPase Der"/>
    <property type="match status" value="1"/>
</dbReference>
<evidence type="ECO:0000256" key="11">
    <source>
        <dbReference type="RuleBase" id="RU004481"/>
    </source>
</evidence>
<feature type="domain" description="EngA-type G" evidence="12">
    <location>
        <begin position="4"/>
        <end position="168"/>
    </location>
</feature>
<dbReference type="HAMAP" id="MF_00195">
    <property type="entry name" value="GTPase_Der"/>
    <property type="match status" value="1"/>
</dbReference>
<evidence type="ECO:0000313" key="13">
    <source>
        <dbReference type="EMBL" id="SDC74349.1"/>
    </source>
</evidence>
<comment type="similarity">
    <text evidence="1 9 10 11">Belongs to the TRAFAC class TrmE-Era-EngA-EngB-Septin-like GTPase superfamily. EngA (Der) GTPase family.</text>
</comment>
<feature type="binding site" evidence="9">
    <location>
        <begin position="120"/>
        <end position="123"/>
    </location>
    <ligand>
        <name>GTP</name>
        <dbReference type="ChEBI" id="CHEBI:37565"/>
        <label>1</label>
    </ligand>
</feature>
<evidence type="ECO:0000256" key="8">
    <source>
        <dbReference type="ARBA" id="ARBA00053470"/>
    </source>
</evidence>
<dbReference type="Proteomes" id="UP000198943">
    <property type="component" value="Unassembled WGS sequence"/>
</dbReference>
<dbReference type="CDD" id="cd01894">
    <property type="entry name" value="EngA1"/>
    <property type="match status" value="1"/>
</dbReference>
<accession>A0A1G6P2R1</accession>
<keyword evidence="4 11" id="KW-0677">Repeat</keyword>
<evidence type="ECO:0000256" key="5">
    <source>
        <dbReference type="ARBA" id="ARBA00022741"/>
    </source>
</evidence>
<dbReference type="SMART" id="SM00382">
    <property type="entry name" value="AAA"/>
    <property type="match status" value="2"/>
</dbReference>
<feature type="binding site" evidence="9">
    <location>
        <begin position="232"/>
        <end position="236"/>
    </location>
    <ligand>
        <name>GTP</name>
        <dbReference type="ChEBI" id="CHEBI:37565"/>
        <label>2</label>
    </ligand>
</feature>
<dbReference type="FunFam" id="3.30.300.20:FF:000004">
    <property type="entry name" value="GTPase Der"/>
    <property type="match status" value="1"/>
</dbReference>
<comment type="subunit">
    <text evidence="9">Associates with the 50S ribosomal subunit.</text>
</comment>
<dbReference type="InterPro" id="IPR005225">
    <property type="entry name" value="Small_GTP-bd"/>
</dbReference>
<proteinExistence type="inferred from homology"/>
<dbReference type="InterPro" id="IPR016484">
    <property type="entry name" value="GTPase_Der"/>
</dbReference>
<dbReference type="AlphaFoldDB" id="A0A1G6P2R1"/>
<evidence type="ECO:0000256" key="1">
    <source>
        <dbReference type="ARBA" id="ARBA00008279"/>
    </source>
</evidence>
<dbReference type="PANTHER" id="PTHR43834">
    <property type="entry name" value="GTPASE DER"/>
    <property type="match status" value="1"/>
</dbReference>
<dbReference type="Pfam" id="PF14714">
    <property type="entry name" value="KH_dom-like"/>
    <property type="match status" value="1"/>
</dbReference>
<dbReference type="GO" id="GO:0005525">
    <property type="term" value="F:GTP binding"/>
    <property type="evidence" value="ECO:0007669"/>
    <property type="project" value="UniProtKB-UniRule"/>
</dbReference>
<dbReference type="OrthoDB" id="9805918at2"/>
<dbReference type="CDD" id="cd01895">
    <property type="entry name" value="EngA2"/>
    <property type="match status" value="1"/>
</dbReference>
<evidence type="ECO:0000313" key="14">
    <source>
        <dbReference type="Proteomes" id="UP000198943"/>
    </source>
</evidence>
<evidence type="ECO:0000256" key="7">
    <source>
        <dbReference type="ARBA" id="ARBA00032345"/>
    </source>
</evidence>
<dbReference type="SUPFAM" id="SSF52540">
    <property type="entry name" value="P-loop containing nucleoside triphosphate hydrolases"/>
    <property type="match status" value="2"/>
</dbReference>
<feature type="binding site" evidence="9">
    <location>
        <begin position="297"/>
        <end position="300"/>
    </location>
    <ligand>
        <name>GTP</name>
        <dbReference type="ChEBI" id="CHEBI:37565"/>
        <label>2</label>
    </ligand>
</feature>
<dbReference type="RefSeq" id="WP_093731118.1">
    <property type="nucleotide sequence ID" value="NZ_FMYW01000019.1"/>
</dbReference>
<feature type="domain" description="EngA-type G" evidence="12">
    <location>
        <begin position="179"/>
        <end position="354"/>
    </location>
</feature>
<dbReference type="Gene3D" id="3.40.50.300">
    <property type="entry name" value="P-loop containing nucleotide triphosphate hydrolases"/>
    <property type="match status" value="2"/>
</dbReference>
<dbReference type="PIRSF" id="PIRSF006485">
    <property type="entry name" value="GTP-binding_EngA"/>
    <property type="match status" value="1"/>
</dbReference>
<dbReference type="InterPro" id="IPR032859">
    <property type="entry name" value="KH_dom-like"/>
</dbReference>
<dbReference type="InterPro" id="IPR027417">
    <property type="entry name" value="P-loop_NTPase"/>
</dbReference>
<dbReference type="NCBIfam" id="TIGR00231">
    <property type="entry name" value="small_GTP"/>
    <property type="match status" value="2"/>
</dbReference>
<dbReference type="PROSITE" id="PS51712">
    <property type="entry name" value="G_ENGA"/>
    <property type="match status" value="2"/>
</dbReference>
<gene>
    <name evidence="9" type="primary">der</name>
    <name evidence="13" type="ORF">SAMN04487864_11919</name>
</gene>
<keyword evidence="3 9" id="KW-0690">Ribosome biogenesis</keyword>
<dbReference type="Gene3D" id="3.30.300.20">
    <property type="match status" value="1"/>
</dbReference>
<comment type="function">
    <text evidence="8 9 11">GTPase that plays an essential role in the late steps of ribosome biogenesis.</text>
</comment>
<evidence type="ECO:0000259" key="12">
    <source>
        <dbReference type="PROSITE" id="PS51712"/>
    </source>
</evidence>
<dbReference type="GO" id="GO:0042254">
    <property type="term" value="P:ribosome biogenesis"/>
    <property type="evidence" value="ECO:0007669"/>
    <property type="project" value="UniProtKB-KW"/>
</dbReference>
<evidence type="ECO:0000256" key="3">
    <source>
        <dbReference type="ARBA" id="ARBA00022517"/>
    </source>
</evidence>
<dbReference type="NCBIfam" id="TIGR03594">
    <property type="entry name" value="GTPase_EngA"/>
    <property type="match status" value="1"/>
</dbReference>
<evidence type="ECO:0000256" key="10">
    <source>
        <dbReference type="PROSITE-ProRule" id="PRU01049"/>
    </source>
</evidence>
<evidence type="ECO:0000256" key="9">
    <source>
        <dbReference type="HAMAP-Rule" id="MF_00195"/>
    </source>
</evidence>
<evidence type="ECO:0000256" key="6">
    <source>
        <dbReference type="ARBA" id="ARBA00023134"/>
    </source>
</evidence>
<dbReference type="EMBL" id="FMYW01000019">
    <property type="protein sequence ID" value="SDC74349.1"/>
    <property type="molecule type" value="Genomic_DNA"/>
</dbReference>
<dbReference type="GO" id="GO:0043022">
    <property type="term" value="F:ribosome binding"/>
    <property type="evidence" value="ECO:0007669"/>
    <property type="project" value="TreeGrafter"/>
</dbReference>
<dbReference type="InterPro" id="IPR003593">
    <property type="entry name" value="AAA+_ATPase"/>
</dbReference>
<feature type="binding site" evidence="9">
    <location>
        <begin position="57"/>
        <end position="61"/>
    </location>
    <ligand>
        <name>GTP</name>
        <dbReference type="ChEBI" id="CHEBI:37565"/>
        <label>1</label>
    </ligand>
</feature>
<sequence length="443" mass="49766">MAKPIVAIVGRPNVGKSTLFNVLANERISIVEDIPGVTRDRLYATTEWLDREFVIIDTGGIEIANTDKIAVSIREQAQIAIREADVILFVCDARTGITDEDAEVAKLLRKSRKPIVLAVNKADSFKQEMEIFEFYNLGLGEPIPISAANHLGLGDMLDSVMDKVQQTVPQLNEEDEDEIKVALIGRPNVGKSSIFNALVGEERSIVSDQAGTTRDAIDTPVVKEGQRFLFIDTAGMRRKGKIEELIEKYSIVRSLRAVDRSDVVLMVIDAVEGVTEQDKKIVGYAHEAGKGVILVVNKWDLYKKDTGSTLRYTEELRKELVFLQYAPVVFVSAVTMQRIHRLPEVIKYVAEQNAMRISTSVINQIIEDACAINPPPTDKGRQLKIYFVTQVKIKPPTFVLFVNNPEIMHFSYQRYLENKLREAFGFEGTPIQMIIRAKNEEDL</sequence>
<dbReference type="PANTHER" id="PTHR43834:SF6">
    <property type="entry name" value="GTPASE DER"/>
    <property type="match status" value="1"/>
</dbReference>
<dbReference type="PRINTS" id="PR00326">
    <property type="entry name" value="GTP1OBG"/>
</dbReference>
<dbReference type="Pfam" id="PF01926">
    <property type="entry name" value="MMR_HSR1"/>
    <property type="match status" value="2"/>
</dbReference>
<keyword evidence="14" id="KW-1185">Reference proteome</keyword>
<dbReference type="InterPro" id="IPR015946">
    <property type="entry name" value="KH_dom-like_a/b"/>
</dbReference>
<protein>
    <recommendedName>
        <fullName evidence="2 9">GTPase Der</fullName>
    </recommendedName>
    <alternativeName>
        <fullName evidence="7 9">GTP-binding protein EngA</fullName>
    </alternativeName>
</protein>